<evidence type="ECO:0008006" key="3">
    <source>
        <dbReference type="Google" id="ProtNLM"/>
    </source>
</evidence>
<dbReference type="Proteomes" id="UP000184036">
    <property type="component" value="Unassembled WGS sequence"/>
</dbReference>
<dbReference type="AlphaFoldDB" id="A0A1M5JKL0"/>
<organism evidence="1 2">
    <name type="scientific">Flavobacterium segetis</name>
    <dbReference type="NCBI Taxonomy" id="271157"/>
    <lineage>
        <taxon>Bacteria</taxon>
        <taxon>Pseudomonadati</taxon>
        <taxon>Bacteroidota</taxon>
        <taxon>Flavobacteriia</taxon>
        <taxon>Flavobacteriales</taxon>
        <taxon>Flavobacteriaceae</taxon>
        <taxon>Flavobacterium</taxon>
    </lineage>
</organism>
<sequence>MMNCILHCFKNNQNQTFGLYQGDYIDETDNFSFYLESDSDCGDVRIDITDIPLKITRLTQIKHKYIYVLDYDSLQDYFQSQKFRIENYSKELFCASLHQKIWFYRLFVNYPIGRCDILLIDNKTEKTIHSFSINVNSSKINETEFDSLVKYIESKSTKIWTKHSLLKHTASPSNNDDKVEWLLTFCENFINDLKKEYLNSFSFDKIRIIRQKNEIVNYTSEVNTSDESLIWLINNLDTLYPTTSCDLNKIIINNRLFSPVEILSNELDESTDTIENQIIHGFITELKLFLNHIKDSFEEDIKNFSKITFEGRLNFYSYKRSLKRLKDIDENIIKIKFHLDQHIPVSTETLDFLNTNKIESKEHYNFVFEKLIEWLLNKNATYSKDKKLFKGINRMDQLFEKACFYKLIDSFKKLEYDAEEISQNDDGFPNKIKLIKKGINHYLYFEIIPNKLITVRNNSGKLKPDFFIELENGKFIIIDAKYKKLRTIEQKDYPELTLKYLHGIGNKTGAYFDPLALFVLFPGIEDSIDYYQKKEYDLNSDNPVYPSIGSIGLNFEDESDLLNNSIKKLLEINS</sequence>
<protein>
    <recommendedName>
        <fullName evidence="3">PD-(D/E)XK nuclease superfamily protein</fullName>
    </recommendedName>
</protein>
<dbReference type="OrthoDB" id="1418052at2"/>
<accession>A0A1M5JKL0</accession>
<dbReference type="STRING" id="271157.SAMN05444396_11151"/>
<dbReference type="RefSeq" id="WP_072993492.1">
    <property type="nucleotide sequence ID" value="NZ_FQWE01000011.1"/>
</dbReference>
<evidence type="ECO:0000313" key="2">
    <source>
        <dbReference type="Proteomes" id="UP000184036"/>
    </source>
</evidence>
<keyword evidence="2" id="KW-1185">Reference proteome</keyword>
<dbReference type="EMBL" id="FQWE01000011">
    <property type="protein sequence ID" value="SHG40800.1"/>
    <property type="molecule type" value="Genomic_DNA"/>
</dbReference>
<evidence type="ECO:0000313" key="1">
    <source>
        <dbReference type="EMBL" id="SHG40800.1"/>
    </source>
</evidence>
<reference evidence="2" key="1">
    <citation type="submission" date="2016-11" db="EMBL/GenBank/DDBJ databases">
        <authorList>
            <person name="Varghese N."/>
            <person name="Submissions S."/>
        </authorList>
    </citation>
    <scope>NUCLEOTIDE SEQUENCE [LARGE SCALE GENOMIC DNA]</scope>
    <source>
        <strain evidence="2">DSM 19741</strain>
    </source>
</reference>
<name>A0A1M5JKL0_9FLAO</name>
<gene>
    <name evidence="1" type="ORF">SAMN05444396_11151</name>
</gene>
<proteinExistence type="predicted"/>